<name>A0A6P1ZFK8_9BACT</name>
<dbReference type="EMBL" id="QMIF01000009">
    <property type="protein sequence ID" value="TVM32870.1"/>
    <property type="molecule type" value="Genomic_DNA"/>
</dbReference>
<dbReference type="InterPro" id="IPR027051">
    <property type="entry name" value="XdhC_Rossmann_dom"/>
</dbReference>
<dbReference type="Pfam" id="PF02625">
    <property type="entry name" value="XdhC_CoxI"/>
    <property type="match status" value="1"/>
</dbReference>
<organism evidence="3 4">
    <name type="scientific">Oceanidesulfovibrio marinus</name>
    <dbReference type="NCBI Taxonomy" id="370038"/>
    <lineage>
        <taxon>Bacteria</taxon>
        <taxon>Pseudomonadati</taxon>
        <taxon>Thermodesulfobacteriota</taxon>
        <taxon>Desulfovibrionia</taxon>
        <taxon>Desulfovibrionales</taxon>
        <taxon>Desulfovibrionaceae</taxon>
        <taxon>Oceanidesulfovibrio</taxon>
    </lineage>
</organism>
<dbReference type="OrthoDB" id="9815497at2"/>
<accession>A0A6P1ZFK8</accession>
<evidence type="ECO:0000313" key="4">
    <source>
        <dbReference type="Proteomes" id="UP000434052"/>
    </source>
</evidence>
<reference evidence="3 4" key="1">
    <citation type="submission" date="2018-06" db="EMBL/GenBank/DDBJ databases">
        <title>Complete genome of Desulfovibrio marinus P48SEP.</title>
        <authorList>
            <person name="Crispim J.S."/>
            <person name="Vidigal P.M.P."/>
            <person name="Silva L.C.F."/>
            <person name="Araujo L.C."/>
            <person name="Laguardia C.N."/>
            <person name="Dias R.S."/>
            <person name="Sousa M.P."/>
            <person name="Paula S.O."/>
            <person name="Silva C."/>
        </authorList>
    </citation>
    <scope>NUCLEOTIDE SEQUENCE [LARGE SCALE GENOMIC DNA]</scope>
    <source>
        <strain evidence="3 4">P48SEP</strain>
    </source>
</reference>
<sequence length="391" mass="41150">MKTYRTMVAWLTEGRPTALASVVSNNGAGPRKAGARLAVTRTGETAGSVGGGLLEAAVVRTARQCLADDASALLDYDLDGSDAAKNGMVCGGCARLFVESVRPHPNESALFENATNSLCNGNGNGCAAPFLVSAYRAMGQSRSRLGRLHLATEQVGGKLSQVRVYSRLGGVLARDAAEAAGLLAQPLGDAKLHLDPLAAAMEESAAAQEPRLAAIGDDGDVLLCITPLVRRKHVYIFGAGHVGREVAALAGRCDFEPHLVDDRSEFLTDSWLTEAPGAERAVTHLIGNWNGALSCLMPPEHSYMVIVTRGYRNDEAALDWSLRADAAYIGMIGSARKRELVYDALAQRGIPDDVLADVSSPIGLPINADTPQEIAVAIVAELIARRAQATA</sequence>
<feature type="domain" description="XdhC Rossmann" evidence="2">
    <location>
        <begin position="234"/>
        <end position="382"/>
    </location>
</feature>
<evidence type="ECO:0000313" key="3">
    <source>
        <dbReference type="EMBL" id="TVM32870.1"/>
    </source>
</evidence>
<evidence type="ECO:0008006" key="5">
    <source>
        <dbReference type="Google" id="ProtNLM"/>
    </source>
</evidence>
<protein>
    <recommendedName>
        <fullName evidence="5">Xanthine dehydrogenase accessory factor</fullName>
    </recommendedName>
</protein>
<dbReference type="PANTHER" id="PTHR30388:SF6">
    <property type="entry name" value="XANTHINE DEHYDROGENASE SUBUNIT A-RELATED"/>
    <property type="match status" value="1"/>
</dbReference>
<dbReference type="AlphaFoldDB" id="A0A6P1ZFK8"/>
<dbReference type="RefSeq" id="WP_144306050.1">
    <property type="nucleotide sequence ID" value="NZ_QMIF01000009.1"/>
</dbReference>
<gene>
    <name evidence="3" type="ORF">DQK91_14285</name>
</gene>
<evidence type="ECO:0000259" key="2">
    <source>
        <dbReference type="Pfam" id="PF13478"/>
    </source>
</evidence>
<dbReference type="InterPro" id="IPR003777">
    <property type="entry name" value="XdhC_CoxI"/>
</dbReference>
<comment type="caution">
    <text evidence="3">The sequence shown here is derived from an EMBL/GenBank/DDBJ whole genome shotgun (WGS) entry which is preliminary data.</text>
</comment>
<evidence type="ECO:0000259" key="1">
    <source>
        <dbReference type="Pfam" id="PF02625"/>
    </source>
</evidence>
<dbReference type="InterPro" id="IPR052698">
    <property type="entry name" value="MoCofactor_Util/Proc"/>
</dbReference>
<dbReference type="PANTHER" id="PTHR30388">
    <property type="entry name" value="ALDEHYDE OXIDOREDUCTASE MOLYBDENUM COFACTOR ASSEMBLY PROTEIN"/>
    <property type="match status" value="1"/>
</dbReference>
<feature type="domain" description="XdhC- CoxI" evidence="1">
    <location>
        <begin position="10"/>
        <end position="77"/>
    </location>
</feature>
<dbReference type="Proteomes" id="UP000434052">
    <property type="component" value="Unassembled WGS sequence"/>
</dbReference>
<proteinExistence type="predicted"/>
<dbReference type="Pfam" id="PF13478">
    <property type="entry name" value="XdhC_C"/>
    <property type="match status" value="1"/>
</dbReference>
<dbReference type="Gene3D" id="3.40.50.720">
    <property type="entry name" value="NAD(P)-binding Rossmann-like Domain"/>
    <property type="match status" value="1"/>
</dbReference>